<feature type="transmembrane region" description="Helical" evidence="1">
    <location>
        <begin position="98"/>
        <end position="119"/>
    </location>
</feature>
<keyword evidence="1" id="KW-0472">Membrane</keyword>
<keyword evidence="1" id="KW-1133">Transmembrane helix</keyword>
<name>A0A3P1XXF7_TANFO</name>
<dbReference type="InterPro" id="IPR029052">
    <property type="entry name" value="Metallo-depent_PP-like"/>
</dbReference>
<dbReference type="EMBL" id="RQYS01000008">
    <property type="protein sequence ID" value="RRD62627.1"/>
    <property type="molecule type" value="Genomic_DNA"/>
</dbReference>
<dbReference type="CDD" id="cd07385">
    <property type="entry name" value="MPP_YkuE_C"/>
    <property type="match status" value="1"/>
</dbReference>
<feature type="transmembrane region" description="Helical" evidence="1">
    <location>
        <begin position="33"/>
        <end position="55"/>
    </location>
</feature>
<dbReference type="PANTHER" id="PTHR31302">
    <property type="entry name" value="TRANSMEMBRANE PROTEIN WITH METALLOPHOSPHOESTERASE DOMAIN-RELATED"/>
    <property type="match status" value="1"/>
</dbReference>
<reference evidence="3 4" key="1">
    <citation type="submission" date="2018-11" db="EMBL/GenBank/DDBJ databases">
        <title>Genomes From Bacteria Associated with the Canine Oral Cavity: a Test Case for Automated Genome-Based Taxonomic Assignment.</title>
        <authorList>
            <person name="Coil D.A."/>
            <person name="Jospin G."/>
            <person name="Darling A.E."/>
            <person name="Wallis C."/>
            <person name="Davis I.J."/>
            <person name="Harris S."/>
            <person name="Eisen J.A."/>
            <person name="Holcombe L.J."/>
            <person name="O'Flynn C."/>
        </authorList>
    </citation>
    <scope>NUCLEOTIDE SEQUENCE [LARGE SCALE GENOMIC DNA]</scope>
    <source>
        <strain evidence="3 4">OH2617_COT-023</strain>
    </source>
</reference>
<feature type="domain" description="Calcineurin-like phosphoesterase" evidence="2">
    <location>
        <begin position="145"/>
        <end position="307"/>
    </location>
</feature>
<dbReference type="Gene3D" id="3.60.21.10">
    <property type="match status" value="1"/>
</dbReference>
<organism evidence="3 4">
    <name type="scientific">Tannerella forsythia</name>
    <name type="common">Bacteroides forsythus</name>
    <dbReference type="NCBI Taxonomy" id="28112"/>
    <lineage>
        <taxon>Bacteria</taxon>
        <taxon>Pseudomonadati</taxon>
        <taxon>Bacteroidota</taxon>
        <taxon>Bacteroidia</taxon>
        <taxon>Bacteroidales</taxon>
        <taxon>Tannerellaceae</taxon>
        <taxon>Tannerella</taxon>
    </lineage>
</organism>
<evidence type="ECO:0000313" key="3">
    <source>
        <dbReference type="EMBL" id="RRD62627.1"/>
    </source>
</evidence>
<protein>
    <submittedName>
        <fullName evidence="3">Metallophosphoesterase</fullName>
    </submittedName>
</protein>
<dbReference type="GO" id="GO:0016787">
    <property type="term" value="F:hydrolase activity"/>
    <property type="evidence" value="ECO:0007669"/>
    <property type="project" value="InterPro"/>
</dbReference>
<gene>
    <name evidence="3" type="ORF">EII40_02600</name>
</gene>
<evidence type="ECO:0000313" key="4">
    <source>
        <dbReference type="Proteomes" id="UP000278609"/>
    </source>
</evidence>
<evidence type="ECO:0000259" key="2">
    <source>
        <dbReference type="Pfam" id="PF00149"/>
    </source>
</evidence>
<sequence>MFVVFILMLCAYVGANSYIFIRGLQAISSFPTVFKWVFGVFYWLSALSILLLFALRNREKADVWGHAFFQYATGWLVFTLYMTMALLCFDFYRLFNRSFAHGFNLSLLLTAGMLVYGYICYRNPIVRHLHIEIPKTLTDSTATSLKVVAVSDVHLGLGTPKARLQDYVAGINAQQPDLVIISGDLIDHSIHPLHEARMEEELKQIKAPLGVYLAPGNHEYISGIDACIKYIRQTPIRLLRDSVATLSNGIQLVGRDDRSNRQRLPAGELMRSIDPRRPVIVLDHQPVELLQAQQAGADLLFCGHTHRGQVWPLTWFTDRLFERSYGYEQRGTMHLYVSSGLSLWGPPFRIGTRGELVVFHLSFHRP</sequence>
<dbReference type="SUPFAM" id="SSF56300">
    <property type="entry name" value="Metallo-dependent phosphatases"/>
    <property type="match status" value="1"/>
</dbReference>
<dbReference type="Proteomes" id="UP000278609">
    <property type="component" value="Unassembled WGS sequence"/>
</dbReference>
<accession>A0A3P1XXF7</accession>
<dbReference type="InterPro" id="IPR051158">
    <property type="entry name" value="Metallophosphoesterase_sf"/>
</dbReference>
<dbReference type="InterPro" id="IPR004843">
    <property type="entry name" value="Calcineurin-like_PHP"/>
</dbReference>
<dbReference type="Pfam" id="PF00149">
    <property type="entry name" value="Metallophos"/>
    <property type="match status" value="1"/>
</dbReference>
<dbReference type="AlphaFoldDB" id="A0A3P1XXF7"/>
<dbReference type="RefSeq" id="WP_124750762.1">
    <property type="nucleotide sequence ID" value="NZ_RQYS01000008.1"/>
</dbReference>
<comment type="caution">
    <text evidence="3">The sequence shown here is derived from an EMBL/GenBank/DDBJ whole genome shotgun (WGS) entry which is preliminary data.</text>
</comment>
<feature type="transmembrane region" description="Helical" evidence="1">
    <location>
        <begin position="67"/>
        <end position="92"/>
    </location>
</feature>
<proteinExistence type="predicted"/>
<evidence type="ECO:0000256" key="1">
    <source>
        <dbReference type="SAM" id="Phobius"/>
    </source>
</evidence>
<keyword evidence="1" id="KW-0812">Transmembrane</keyword>
<dbReference type="OrthoDB" id="9780884at2"/>
<dbReference type="PANTHER" id="PTHR31302:SF0">
    <property type="entry name" value="TRANSMEMBRANE PROTEIN WITH METALLOPHOSPHOESTERASE DOMAIN"/>
    <property type="match status" value="1"/>
</dbReference>